<keyword evidence="3" id="KW-1185">Reference proteome</keyword>
<dbReference type="GO" id="GO:0005886">
    <property type="term" value="C:plasma membrane"/>
    <property type="evidence" value="ECO:0007669"/>
    <property type="project" value="TreeGrafter"/>
</dbReference>
<dbReference type="PANTHER" id="PTHR34989">
    <property type="entry name" value="PROTEIN HDED"/>
    <property type="match status" value="1"/>
</dbReference>
<feature type="transmembrane region" description="Helical" evidence="1">
    <location>
        <begin position="111"/>
        <end position="135"/>
    </location>
</feature>
<dbReference type="RefSeq" id="WP_172463290.1">
    <property type="nucleotide sequence ID" value="NZ_BBJS01000043.1"/>
</dbReference>
<reference evidence="2 3" key="1">
    <citation type="submission" date="2014-08" db="EMBL/GenBank/DDBJ databases">
        <title>Whole genome shotgun sequence of Sphingomonas paucimobilis NBRC 13935.</title>
        <authorList>
            <person name="Hosoyama A."/>
            <person name="Hashimoto M."/>
            <person name="Hosoyama Y."/>
            <person name="Noguchi M."/>
            <person name="Uohara A."/>
            <person name="Ohji S."/>
            <person name="Katano-Makiyama Y."/>
            <person name="Ichikawa N."/>
            <person name="Kimura A."/>
            <person name="Yamazoe A."/>
            <person name="Fujita N."/>
        </authorList>
    </citation>
    <scope>NUCLEOTIDE SEQUENCE [LARGE SCALE GENOMIC DNA]</scope>
    <source>
        <strain evidence="2 3">NBRC 13935</strain>
    </source>
</reference>
<protein>
    <submittedName>
        <fullName evidence="2">DNA, contig: SP643</fullName>
    </submittedName>
</protein>
<dbReference type="Proteomes" id="UP000032025">
    <property type="component" value="Unassembled WGS sequence"/>
</dbReference>
<comment type="caution">
    <text evidence="2">The sequence shown here is derived from an EMBL/GenBank/DDBJ whole genome shotgun (WGS) entry which is preliminary data.</text>
</comment>
<dbReference type="EMBL" id="BBJS01000043">
    <property type="protein sequence ID" value="GAN14647.1"/>
    <property type="molecule type" value="Genomic_DNA"/>
</dbReference>
<organism evidence="2 3">
    <name type="scientific">Sphingomonas paucimobilis NBRC 13935</name>
    <dbReference type="NCBI Taxonomy" id="1219050"/>
    <lineage>
        <taxon>Bacteria</taxon>
        <taxon>Pseudomonadati</taxon>
        <taxon>Pseudomonadota</taxon>
        <taxon>Alphaproteobacteria</taxon>
        <taxon>Sphingomonadales</taxon>
        <taxon>Sphingomonadaceae</taxon>
        <taxon>Sphingomonas</taxon>
    </lineage>
</organism>
<gene>
    <name evidence="2" type="ORF">SP6_43_01460</name>
</gene>
<feature type="transmembrane region" description="Helical" evidence="1">
    <location>
        <begin position="53"/>
        <end position="73"/>
    </location>
</feature>
<proteinExistence type="predicted"/>
<dbReference type="GeneID" id="78525626"/>
<keyword evidence="1" id="KW-1133">Transmembrane helix</keyword>
<dbReference type="InterPro" id="IPR005325">
    <property type="entry name" value="DUF308_memb"/>
</dbReference>
<feature type="transmembrane region" description="Helical" evidence="1">
    <location>
        <begin position="147"/>
        <end position="169"/>
    </location>
</feature>
<dbReference type="Pfam" id="PF03729">
    <property type="entry name" value="DUF308"/>
    <property type="match status" value="1"/>
</dbReference>
<accession>A0A0C9NEF8</accession>
<evidence type="ECO:0000256" key="1">
    <source>
        <dbReference type="SAM" id="Phobius"/>
    </source>
</evidence>
<dbReference type="AlphaFoldDB" id="A0A0C9NEF8"/>
<feature type="transmembrane region" description="Helical" evidence="1">
    <location>
        <begin position="27"/>
        <end position="47"/>
    </location>
</feature>
<feature type="transmembrane region" description="Helical" evidence="1">
    <location>
        <begin position="85"/>
        <end position="105"/>
    </location>
</feature>
<evidence type="ECO:0000313" key="2">
    <source>
        <dbReference type="EMBL" id="GAN14647.1"/>
    </source>
</evidence>
<keyword evidence="1" id="KW-0812">Transmembrane</keyword>
<sequence>MTAMSFASPFSTGSAYARGSALLRRNWGWIVFRGVLALLLGVVTILFPLNALFAFTLVFAAYAGADGILSLIAGVRGATKKEDRWWAMVLRGVIGIAAAVAVALMPEVATLSYALVTLGVLIAWAFLTGAFEIAAAIRLRKEIKGEWLLGISGALSILLGVWVWAMLWLYPIASILSVAWVIAAWAFFAGFTLISLGIRLKRLQAVENDLESRSDETK</sequence>
<name>A0A0C9NEF8_SPHPI</name>
<evidence type="ECO:0000313" key="3">
    <source>
        <dbReference type="Proteomes" id="UP000032025"/>
    </source>
</evidence>
<keyword evidence="1" id="KW-0472">Membrane</keyword>
<dbReference type="PANTHER" id="PTHR34989:SF1">
    <property type="entry name" value="PROTEIN HDED"/>
    <property type="match status" value="1"/>
</dbReference>
<dbReference type="InterPro" id="IPR052712">
    <property type="entry name" value="Acid_resist_chaperone_HdeD"/>
</dbReference>
<feature type="transmembrane region" description="Helical" evidence="1">
    <location>
        <begin position="175"/>
        <end position="198"/>
    </location>
</feature>